<dbReference type="Proteomes" id="UP000640485">
    <property type="component" value="Unassembled WGS sequence"/>
</dbReference>
<name>A0A934VXH4_9RHOB</name>
<organism evidence="1 2">
    <name type="scientific">Paracoccus caeni</name>
    <dbReference type="NCBI Taxonomy" id="657651"/>
    <lineage>
        <taxon>Bacteria</taxon>
        <taxon>Pseudomonadati</taxon>
        <taxon>Pseudomonadota</taxon>
        <taxon>Alphaproteobacteria</taxon>
        <taxon>Rhodobacterales</taxon>
        <taxon>Paracoccaceae</taxon>
        <taxon>Paracoccus</taxon>
    </lineage>
</organism>
<keyword evidence="2" id="KW-1185">Reference proteome</keyword>
<evidence type="ECO:0000313" key="1">
    <source>
        <dbReference type="EMBL" id="MBK4214982.1"/>
    </source>
</evidence>
<comment type="caution">
    <text evidence="1">The sequence shown here is derived from an EMBL/GenBank/DDBJ whole genome shotgun (WGS) entry which is preliminary data.</text>
</comment>
<dbReference type="EMBL" id="JAEPRQ010000001">
    <property type="protein sequence ID" value="MBK4214982.1"/>
    <property type="molecule type" value="Genomic_DNA"/>
</dbReference>
<proteinExistence type="predicted"/>
<dbReference type="AlphaFoldDB" id="A0A934VXH4"/>
<reference evidence="1" key="1">
    <citation type="submission" date="2021-01" db="EMBL/GenBank/DDBJ databases">
        <title>Paracoccus amoyensis sp. nov., isolated from the surface seawater along the coast of Xiamen Island, China.</title>
        <authorList>
            <person name="Lyu L."/>
        </authorList>
    </citation>
    <scope>NUCLEOTIDE SEQUENCE</scope>
    <source>
        <strain evidence="1">MJ17</strain>
    </source>
</reference>
<dbReference type="RefSeq" id="WP_200683798.1">
    <property type="nucleotide sequence ID" value="NZ_JAEPRQ010000001.1"/>
</dbReference>
<accession>A0A934VXH4</accession>
<protein>
    <submittedName>
        <fullName evidence="1">Uncharacterized protein</fullName>
    </submittedName>
</protein>
<gene>
    <name evidence="1" type="ORF">JJJ17_03475</name>
</gene>
<sequence length="54" mass="5955">MVGPESSRTFKSQYNGLVSSWAEQHAGQLTPAEFGALRQSVAEALYRQLDDVKV</sequence>
<evidence type="ECO:0000313" key="2">
    <source>
        <dbReference type="Proteomes" id="UP000640485"/>
    </source>
</evidence>